<dbReference type="InterPro" id="IPR029063">
    <property type="entry name" value="SAM-dependent_MTases_sf"/>
</dbReference>
<dbReference type="AlphaFoldDB" id="A0A0R2GZE3"/>
<protein>
    <submittedName>
        <fullName evidence="3">Adenine-specific DNA methylase</fullName>
    </submittedName>
</protein>
<dbReference type="GO" id="GO:0032259">
    <property type="term" value="P:methylation"/>
    <property type="evidence" value="ECO:0007669"/>
    <property type="project" value="UniProtKB-KW"/>
</dbReference>
<dbReference type="PANTHER" id="PTHR41313">
    <property type="entry name" value="ADENINE-SPECIFIC METHYLTRANSFERASE"/>
    <property type="match status" value="1"/>
</dbReference>
<dbReference type="GO" id="GO:0008170">
    <property type="term" value="F:N-methyltransferase activity"/>
    <property type="evidence" value="ECO:0007669"/>
    <property type="project" value="InterPro"/>
</dbReference>
<dbReference type="SUPFAM" id="SSF53335">
    <property type="entry name" value="S-adenosyl-L-methionine-dependent methyltransferases"/>
    <property type="match status" value="1"/>
</dbReference>
<evidence type="ECO:0000313" key="3">
    <source>
        <dbReference type="EMBL" id="KRN46099.1"/>
    </source>
</evidence>
<dbReference type="Gene3D" id="1.10.150.470">
    <property type="match status" value="1"/>
</dbReference>
<sequence length="338" mass="37677">MPMYEAIEKAIKKMQAAQAQLAEKLDIPAIEALIIVLEALNRQNDDAFNELDQADRKFIRQTLKESDFNTLTPEQKRQVLQLVLVATMQEDKLQGNYQVTPDAIGMWVTFFVEAFLNPQQTSQVLDITVGSGNLLATVNLALQQRGDTTTYYGVENDDTLITIASGVAALLGLDWQLDHQDALADTPDLSDKMDVVVADLPVGYYPKELDAGYQTVVEDGLTHVHHLLIEKVMETLRPGGLGLLIVPAHLFESEQAPQLLKYFQNDGIYFQGFIQFSDKLFLDKQASKALLLVQKPGADAVQAEPVMLAKAPDVGQKEENLNFVNQMQTWLSDNYLSH</sequence>
<keyword evidence="3" id="KW-0808">Transferase</keyword>
<dbReference type="Gene3D" id="3.40.50.150">
    <property type="entry name" value="Vaccinia Virus protein VP39"/>
    <property type="match status" value="1"/>
</dbReference>
<keyword evidence="4" id="KW-1185">Reference proteome</keyword>
<feature type="domain" description="DNA methylase adenine-specific" evidence="2">
    <location>
        <begin position="89"/>
        <end position="322"/>
    </location>
</feature>
<dbReference type="RefSeq" id="WP_258311509.1">
    <property type="nucleotide sequence ID" value="NZ_BJLU01000005.1"/>
</dbReference>
<keyword evidence="1" id="KW-0175">Coiled coil</keyword>
<dbReference type="Pfam" id="PF02384">
    <property type="entry name" value="N6_Mtase"/>
    <property type="match status" value="1"/>
</dbReference>
<dbReference type="InterPro" id="IPR003356">
    <property type="entry name" value="DNA_methylase_A-5"/>
</dbReference>
<dbReference type="Proteomes" id="UP000051992">
    <property type="component" value="Unassembled WGS sequence"/>
</dbReference>
<dbReference type="InterPro" id="IPR052933">
    <property type="entry name" value="DNA_Protect_Modify"/>
</dbReference>
<dbReference type="PATRIC" id="fig|1629.5.peg.1079"/>
<dbReference type="GO" id="GO:0003677">
    <property type="term" value="F:DNA binding"/>
    <property type="evidence" value="ECO:0007669"/>
    <property type="project" value="InterPro"/>
</dbReference>
<gene>
    <name evidence="3" type="ORF">IV50_GL001072</name>
</gene>
<reference evidence="3 4" key="1">
    <citation type="journal article" date="2015" name="Genome Announc.">
        <title>Expanding the biotechnology potential of lactobacilli through comparative genomics of 213 strains and associated genera.</title>
        <authorList>
            <person name="Sun Z."/>
            <person name="Harris H.M."/>
            <person name="McCann A."/>
            <person name="Guo C."/>
            <person name="Argimon S."/>
            <person name="Zhang W."/>
            <person name="Yang X."/>
            <person name="Jeffery I.B."/>
            <person name="Cooney J.C."/>
            <person name="Kagawa T.F."/>
            <person name="Liu W."/>
            <person name="Song Y."/>
            <person name="Salvetti E."/>
            <person name="Wrobel A."/>
            <person name="Rasinkangas P."/>
            <person name="Parkhill J."/>
            <person name="Rea M.C."/>
            <person name="O'Sullivan O."/>
            <person name="Ritari J."/>
            <person name="Douillard F.P."/>
            <person name="Paul Ross R."/>
            <person name="Yang R."/>
            <person name="Briner A.E."/>
            <person name="Felis G.E."/>
            <person name="de Vos W.M."/>
            <person name="Barrangou R."/>
            <person name="Klaenhammer T.R."/>
            <person name="Caufield P.W."/>
            <person name="Cui Y."/>
            <person name="Zhang H."/>
            <person name="O'Toole P.W."/>
        </authorList>
    </citation>
    <scope>NUCLEOTIDE SEQUENCE [LARGE SCALE GENOMIC DNA]</scope>
    <source>
        <strain evidence="3 4">DSM 20410</strain>
    </source>
</reference>
<feature type="coiled-coil region" evidence="1">
    <location>
        <begin position="4"/>
        <end position="57"/>
    </location>
</feature>
<keyword evidence="3" id="KW-0489">Methyltransferase</keyword>
<evidence type="ECO:0000256" key="1">
    <source>
        <dbReference type="SAM" id="Coils"/>
    </source>
</evidence>
<proteinExistence type="predicted"/>
<evidence type="ECO:0000313" key="4">
    <source>
        <dbReference type="Proteomes" id="UP000051992"/>
    </source>
</evidence>
<dbReference type="EMBL" id="JQBM01000003">
    <property type="protein sequence ID" value="KRN46099.1"/>
    <property type="molecule type" value="Genomic_DNA"/>
</dbReference>
<organism evidence="3 4">
    <name type="scientific">Weissella viridescens</name>
    <name type="common">Lactobacillus viridescens</name>
    <dbReference type="NCBI Taxonomy" id="1629"/>
    <lineage>
        <taxon>Bacteria</taxon>
        <taxon>Bacillati</taxon>
        <taxon>Bacillota</taxon>
        <taxon>Bacilli</taxon>
        <taxon>Lactobacillales</taxon>
        <taxon>Lactobacillaceae</taxon>
        <taxon>Weissella</taxon>
    </lineage>
</organism>
<comment type="caution">
    <text evidence="3">The sequence shown here is derived from an EMBL/GenBank/DDBJ whole genome shotgun (WGS) entry which is preliminary data.</text>
</comment>
<name>A0A0R2GZE3_WEIVI</name>
<accession>A0A0R2GZE3</accession>
<dbReference type="CDD" id="cd02440">
    <property type="entry name" value="AdoMet_MTases"/>
    <property type="match status" value="1"/>
</dbReference>
<evidence type="ECO:0000259" key="2">
    <source>
        <dbReference type="Pfam" id="PF02384"/>
    </source>
</evidence>
<dbReference type="PANTHER" id="PTHR41313:SF1">
    <property type="entry name" value="DNA METHYLASE ADENINE-SPECIFIC DOMAIN-CONTAINING PROTEIN"/>
    <property type="match status" value="1"/>
</dbReference>